<dbReference type="InterPro" id="IPR022742">
    <property type="entry name" value="Hydrolase_4"/>
</dbReference>
<evidence type="ECO:0000256" key="3">
    <source>
        <dbReference type="ARBA" id="ARBA00004514"/>
    </source>
</evidence>
<dbReference type="Gene3D" id="3.40.50.1820">
    <property type="entry name" value="alpha/beta hydrolase"/>
    <property type="match status" value="1"/>
</dbReference>
<dbReference type="GO" id="GO:0030516">
    <property type="term" value="P:regulation of axon extension"/>
    <property type="evidence" value="ECO:0007669"/>
    <property type="project" value="Ensembl"/>
</dbReference>
<keyword evidence="10" id="KW-0444">Lipid biosynthesis</keyword>
<evidence type="ECO:0000256" key="10">
    <source>
        <dbReference type="ARBA" id="ARBA00022516"/>
    </source>
</evidence>
<dbReference type="Pfam" id="PF12146">
    <property type="entry name" value="Hydrolase_4"/>
    <property type="match status" value="1"/>
</dbReference>
<keyword evidence="16" id="KW-0443">Lipid metabolism</keyword>
<keyword evidence="11" id="KW-0597">Phosphoprotein</keyword>
<evidence type="ECO:0000256" key="24">
    <source>
        <dbReference type="ARBA" id="ARBA00067326"/>
    </source>
</evidence>
<comment type="similarity">
    <text evidence="23">Belongs to the AB hydrolase superfamily. Monoacylglycerol lipase family.</text>
</comment>
<evidence type="ECO:0000256" key="6">
    <source>
        <dbReference type="ARBA" id="ARBA00011738"/>
    </source>
</evidence>
<comment type="catalytic activity">
    <reaction evidence="19">
        <text>2-(5Z,8Z,11Z,14Z-eicosatetraenoyl)-glycerol + H2O = glycerol + (5Z,8Z,11Z,14Z)-eicosatetraenoate + H(+)</text>
        <dbReference type="Rhea" id="RHEA:26132"/>
        <dbReference type="ChEBI" id="CHEBI:15377"/>
        <dbReference type="ChEBI" id="CHEBI:15378"/>
        <dbReference type="ChEBI" id="CHEBI:17754"/>
        <dbReference type="ChEBI" id="CHEBI:32395"/>
        <dbReference type="ChEBI" id="CHEBI:52392"/>
    </reaction>
    <physiologicalReaction direction="left-to-right" evidence="19">
        <dbReference type="Rhea" id="RHEA:26133"/>
    </physiologicalReaction>
</comment>
<name>A0A803TYH4_ANOCA</name>
<dbReference type="InterPro" id="IPR029058">
    <property type="entry name" value="AB_hydrolase_fold"/>
</dbReference>
<evidence type="ECO:0000256" key="9">
    <source>
        <dbReference type="ARBA" id="ARBA00022490"/>
    </source>
</evidence>
<dbReference type="GO" id="GO:0050727">
    <property type="term" value="P:regulation of inflammatory response"/>
    <property type="evidence" value="ECO:0007669"/>
    <property type="project" value="Ensembl"/>
</dbReference>
<keyword evidence="12" id="KW-0378">Hydrolase</keyword>
<keyword evidence="28" id="KW-1185">Reference proteome</keyword>
<dbReference type="Bgee" id="ENSACAG00000007334">
    <property type="expression patterns" value="Expressed in brain and 9 other cell types or tissues"/>
</dbReference>
<dbReference type="GO" id="GO:0098793">
    <property type="term" value="C:presynapse"/>
    <property type="evidence" value="ECO:0007669"/>
    <property type="project" value="Ensembl"/>
</dbReference>
<comment type="catalytic activity">
    <reaction evidence="20">
        <text>a 1-acylglycerol + H2O = glycerol + a fatty acid + H(+)</text>
        <dbReference type="Rhea" id="RHEA:34019"/>
        <dbReference type="ChEBI" id="CHEBI:15377"/>
        <dbReference type="ChEBI" id="CHEBI:15378"/>
        <dbReference type="ChEBI" id="CHEBI:17754"/>
        <dbReference type="ChEBI" id="CHEBI:28868"/>
        <dbReference type="ChEBI" id="CHEBI:35759"/>
    </reaction>
    <physiologicalReaction direction="left-to-right" evidence="20">
        <dbReference type="Rhea" id="RHEA:34020"/>
    </physiologicalReaction>
</comment>
<keyword evidence="8" id="KW-0719">Serine esterase</keyword>
<dbReference type="Ensembl" id="ENSACAT00000043997.1">
    <property type="protein sequence ID" value="ENSACAP00000040264.1"/>
    <property type="gene ID" value="ENSACAG00000007334.4"/>
</dbReference>
<reference evidence="27" key="3">
    <citation type="submission" date="2025-09" db="UniProtKB">
        <authorList>
            <consortium name="Ensembl"/>
        </authorList>
    </citation>
    <scope>IDENTIFICATION</scope>
</reference>
<keyword evidence="14" id="KW-0442">Lipid degradation</keyword>
<accession>A0A803TYH4</accession>
<dbReference type="EC" id="3.1.1.23" evidence="7"/>
<reference evidence="27" key="2">
    <citation type="submission" date="2025-08" db="UniProtKB">
        <authorList>
            <consortium name="Ensembl"/>
        </authorList>
    </citation>
    <scope>IDENTIFICATION</scope>
</reference>
<dbReference type="PANTHER" id="PTHR11614">
    <property type="entry name" value="PHOSPHOLIPASE-RELATED"/>
    <property type="match status" value="1"/>
</dbReference>
<keyword evidence="13" id="KW-0276">Fatty acid metabolism</keyword>
<keyword evidence="18" id="KW-0275">Fatty acid biosynthesis</keyword>
<evidence type="ECO:0000256" key="22">
    <source>
        <dbReference type="ARBA" id="ARBA00058731"/>
    </source>
</evidence>
<reference evidence="27 28" key="1">
    <citation type="submission" date="2009-12" db="EMBL/GenBank/DDBJ databases">
        <title>The Genome Sequence of Anolis carolinensis (Green Anole Lizard).</title>
        <authorList>
            <consortium name="The Genome Sequencing Platform"/>
            <person name="Di Palma F."/>
            <person name="Alfoldi J."/>
            <person name="Heiman D."/>
            <person name="Young S."/>
            <person name="Grabherr M."/>
            <person name="Johnson J."/>
            <person name="Lander E.S."/>
            <person name="Lindblad-Toh K."/>
        </authorList>
    </citation>
    <scope>NUCLEOTIDE SEQUENCE [LARGE SCALE GENOMIC DNA]</scope>
    <source>
        <strain evidence="27 28">JBL SC #1</strain>
    </source>
</reference>
<evidence type="ECO:0000256" key="7">
    <source>
        <dbReference type="ARBA" id="ARBA00013254"/>
    </source>
</evidence>
<comment type="catalytic activity">
    <reaction evidence="21">
        <text>a 2-acylglycerol + H2O = glycerol + a fatty acid + H(+)</text>
        <dbReference type="Rhea" id="RHEA:44688"/>
        <dbReference type="ChEBI" id="CHEBI:15377"/>
        <dbReference type="ChEBI" id="CHEBI:15378"/>
        <dbReference type="ChEBI" id="CHEBI:17389"/>
        <dbReference type="ChEBI" id="CHEBI:17754"/>
        <dbReference type="ChEBI" id="CHEBI:28868"/>
    </reaction>
    <physiologicalReaction direction="left-to-right" evidence="21">
        <dbReference type="Rhea" id="RHEA:44689"/>
    </physiologicalReaction>
</comment>
<protein>
    <recommendedName>
        <fullName evidence="24">Monoglyceride lipase</fullName>
        <ecNumber evidence="7">3.1.1.23</ecNumber>
    </recommendedName>
    <alternativeName>
        <fullName evidence="25">Monoacylglycerol lipase</fullName>
    </alternativeName>
</protein>
<evidence type="ECO:0000256" key="4">
    <source>
        <dbReference type="ARBA" id="ARBA00004879"/>
    </source>
</evidence>
<dbReference type="GO" id="GO:0098688">
    <property type="term" value="C:parallel fiber to Purkinje cell synapse"/>
    <property type="evidence" value="ECO:0007669"/>
    <property type="project" value="Ensembl"/>
</dbReference>
<evidence type="ECO:0000256" key="11">
    <source>
        <dbReference type="ARBA" id="ARBA00022553"/>
    </source>
</evidence>
<evidence type="ECO:0000256" key="5">
    <source>
        <dbReference type="ARBA" id="ARBA00005189"/>
    </source>
</evidence>
<evidence type="ECO:0000256" key="12">
    <source>
        <dbReference type="ARBA" id="ARBA00022801"/>
    </source>
</evidence>
<evidence type="ECO:0000256" key="2">
    <source>
        <dbReference type="ARBA" id="ARBA00004170"/>
    </source>
</evidence>
<dbReference type="GeneTree" id="ENSGT00390000011364"/>
<dbReference type="GO" id="GO:0150053">
    <property type="term" value="C:cerebellar climbing fiber to Purkinje cell synapse"/>
    <property type="evidence" value="ECO:0007669"/>
    <property type="project" value="Ensembl"/>
</dbReference>
<dbReference type="GO" id="GO:2000124">
    <property type="term" value="P:regulation of endocannabinoid signaling pathway"/>
    <property type="evidence" value="ECO:0007669"/>
    <property type="project" value="Ensembl"/>
</dbReference>
<evidence type="ECO:0000256" key="16">
    <source>
        <dbReference type="ARBA" id="ARBA00023098"/>
    </source>
</evidence>
<dbReference type="GO" id="GO:0051930">
    <property type="term" value="P:regulation of sensory perception of pain"/>
    <property type="evidence" value="ECO:0007669"/>
    <property type="project" value="Ensembl"/>
</dbReference>
<evidence type="ECO:0000256" key="18">
    <source>
        <dbReference type="ARBA" id="ARBA00023160"/>
    </source>
</evidence>
<dbReference type="GO" id="GO:0005829">
    <property type="term" value="C:cytosol"/>
    <property type="evidence" value="ECO:0007669"/>
    <property type="project" value="UniProtKB-SubCell"/>
</dbReference>
<keyword evidence="15" id="KW-0944">Nitration</keyword>
<evidence type="ECO:0000256" key="25">
    <source>
        <dbReference type="ARBA" id="ARBA00080203"/>
    </source>
</evidence>
<dbReference type="GO" id="GO:0043196">
    <property type="term" value="C:varicosity"/>
    <property type="evidence" value="ECO:0007669"/>
    <property type="project" value="Ensembl"/>
</dbReference>
<comment type="subunit">
    <text evidence="6">Homodimer.</text>
</comment>
<evidence type="ECO:0000256" key="19">
    <source>
        <dbReference type="ARBA" id="ARBA00047476"/>
    </source>
</evidence>
<comment type="pathway">
    <text evidence="4">Glycerolipid metabolism; triacylglycerol degradation.</text>
</comment>
<evidence type="ECO:0000256" key="1">
    <source>
        <dbReference type="ARBA" id="ARBA00001613"/>
    </source>
</evidence>
<dbReference type="GO" id="GO:0019369">
    <property type="term" value="P:arachidonate metabolic process"/>
    <property type="evidence" value="ECO:0007669"/>
    <property type="project" value="Ensembl"/>
</dbReference>
<evidence type="ECO:0000259" key="26">
    <source>
        <dbReference type="Pfam" id="PF12146"/>
    </source>
</evidence>
<dbReference type="GO" id="GO:0052651">
    <property type="term" value="P:monoacylglycerol catabolic process"/>
    <property type="evidence" value="ECO:0007669"/>
    <property type="project" value="Ensembl"/>
</dbReference>
<evidence type="ECO:0000256" key="23">
    <source>
        <dbReference type="ARBA" id="ARBA00061041"/>
    </source>
</evidence>
<evidence type="ECO:0000256" key="21">
    <source>
        <dbReference type="ARBA" id="ARBA00051776"/>
    </source>
</evidence>
<organism evidence="27 28">
    <name type="scientific">Anolis carolinensis</name>
    <name type="common">Green anole</name>
    <name type="synonym">American chameleon</name>
    <dbReference type="NCBI Taxonomy" id="28377"/>
    <lineage>
        <taxon>Eukaryota</taxon>
        <taxon>Metazoa</taxon>
        <taxon>Chordata</taxon>
        <taxon>Craniata</taxon>
        <taxon>Vertebrata</taxon>
        <taxon>Euteleostomi</taxon>
        <taxon>Lepidosauria</taxon>
        <taxon>Squamata</taxon>
        <taxon>Bifurcata</taxon>
        <taxon>Unidentata</taxon>
        <taxon>Episquamata</taxon>
        <taxon>Toxicofera</taxon>
        <taxon>Iguania</taxon>
        <taxon>Dactyloidae</taxon>
        <taxon>Anolis</taxon>
    </lineage>
</organism>
<keyword evidence="9" id="KW-0963">Cytoplasm</keyword>
<dbReference type="GO" id="GO:0060292">
    <property type="term" value="P:long-term synaptic depression"/>
    <property type="evidence" value="ECO:0007669"/>
    <property type="project" value="Ensembl"/>
</dbReference>
<keyword evidence="17" id="KW-0472">Membrane</keyword>
<proteinExistence type="inferred from homology"/>
<comment type="pathway">
    <text evidence="5">Lipid metabolism.</text>
</comment>
<dbReference type="InParanoid" id="A0A803TYH4"/>
<evidence type="ECO:0000256" key="14">
    <source>
        <dbReference type="ARBA" id="ARBA00022963"/>
    </source>
</evidence>
<dbReference type="GO" id="GO:0099178">
    <property type="term" value="P:regulation of retrograde trans-synaptic signaling by endocanabinoid"/>
    <property type="evidence" value="ECO:0007669"/>
    <property type="project" value="Ensembl"/>
</dbReference>
<dbReference type="PRINTS" id="PR00111">
    <property type="entry name" value="ABHYDROLASE"/>
</dbReference>
<dbReference type="AlphaFoldDB" id="A0A803TYH4"/>
<evidence type="ECO:0000256" key="17">
    <source>
        <dbReference type="ARBA" id="ARBA00023136"/>
    </source>
</evidence>
<comment type="catalytic activity">
    <reaction evidence="1">
        <text>Hydrolyzes glycerol monoesters of long-chain fatty acids.</text>
        <dbReference type="EC" id="3.1.1.23"/>
    </reaction>
</comment>
<evidence type="ECO:0000256" key="13">
    <source>
        <dbReference type="ARBA" id="ARBA00022832"/>
    </source>
</evidence>
<evidence type="ECO:0000313" key="28">
    <source>
        <dbReference type="Proteomes" id="UP000001646"/>
    </source>
</evidence>
<dbReference type="SUPFAM" id="SSF53474">
    <property type="entry name" value="alpha/beta-Hydrolases"/>
    <property type="match status" value="1"/>
</dbReference>
<dbReference type="GO" id="GO:0047372">
    <property type="term" value="F:monoacylglycerol lipase activity"/>
    <property type="evidence" value="ECO:0000318"/>
    <property type="project" value="GO_Central"/>
</dbReference>
<comment type="function">
    <text evidence="22">Converts monoacylglycerides to free fatty acids and glycerol. Hydrolyzes the endocannabinoid 2-arachidonoylglycerol, and thereby contributes to the regulation of endocannabinoid signaling, nociperception and perception of pain. Regulates the levels of fatty acids that serve as signaling molecules and promote cancer cell migration, invasion and tumor growth.</text>
</comment>
<dbReference type="GO" id="GO:0016020">
    <property type="term" value="C:membrane"/>
    <property type="evidence" value="ECO:0000318"/>
    <property type="project" value="GO_Central"/>
</dbReference>
<sequence>MAGILRGSEVYPNKRFPQAGISQALKLQVFSVLIKVINCNIHTCLKQTRVLSPTLDHLQIYKTHLPSFQQPSQPLRMPAIDVGKTGENASRTWPYDPENSQQLRSEFLHQYSLLQLCVYVLSLVPAFCLHLVGQSSRMPEESSPRKTPQNVPYQDLPHLVNADGQHLFCRYWKPATTLRGLVFVAHGAGEHCCRYDDLAQMLTGNNFFVFSHDHVGHGKSEGDRMIVSDFHVFVRDCLQHIDLMKKDHPGLPMFLLGHSMGGAIAILTACERPNEFSGMVLISPLVVASPDVATPIKVFAAKVLNFVLPNLSLGTLDPNMVTRNRKEVDAYISDPLVYHGGMKVCFVIQLMNAIAKIQRSLSKLTLPILVLHGSPDKLCDIKGSFLLMDTVSSQDKTLKVYEEAYHALHKELPEVTTSVFTEIQTWILQKLSAAEEAHGS</sequence>
<gene>
    <name evidence="27" type="primary">MGLL</name>
</gene>
<feature type="domain" description="Serine aminopeptidase S33" evidence="26">
    <location>
        <begin position="178"/>
        <end position="412"/>
    </location>
</feature>
<dbReference type="GO" id="GO:0006633">
    <property type="term" value="P:fatty acid biosynthetic process"/>
    <property type="evidence" value="ECO:0007669"/>
    <property type="project" value="UniProtKB-KW"/>
</dbReference>
<dbReference type="InterPro" id="IPR051044">
    <property type="entry name" value="MAG_DAG_Lipase"/>
</dbReference>
<dbReference type="Proteomes" id="UP000001646">
    <property type="component" value="Chromosome 2"/>
</dbReference>
<dbReference type="InterPro" id="IPR000073">
    <property type="entry name" value="AB_hydrolase_1"/>
</dbReference>
<dbReference type="FunFam" id="3.40.50.1820:FF:000066">
    <property type="entry name" value="Monoglyceride lipase"/>
    <property type="match status" value="1"/>
</dbReference>
<evidence type="ECO:0000313" key="27">
    <source>
        <dbReference type="Ensembl" id="ENSACAP00000040264.1"/>
    </source>
</evidence>
<comment type="subcellular location">
    <subcellularLocation>
        <location evidence="3">Cytoplasm</location>
        <location evidence="3">Cytosol</location>
    </subcellularLocation>
    <subcellularLocation>
        <location evidence="2">Membrane</location>
        <topology evidence="2">Peripheral membrane protein</topology>
    </subcellularLocation>
</comment>
<evidence type="ECO:0000256" key="20">
    <source>
        <dbReference type="ARBA" id="ARBA00050205"/>
    </source>
</evidence>
<evidence type="ECO:0000256" key="8">
    <source>
        <dbReference type="ARBA" id="ARBA00022487"/>
    </source>
</evidence>
<evidence type="ECO:0000256" key="15">
    <source>
        <dbReference type="ARBA" id="ARBA00023074"/>
    </source>
</evidence>